<dbReference type="GO" id="GO:0045503">
    <property type="term" value="F:dynein light chain binding"/>
    <property type="evidence" value="ECO:0007669"/>
    <property type="project" value="TreeGrafter"/>
</dbReference>
<evidence type="ECO:0000256" key="2">
    <source>
        <dbReference type="ARBA" id="ARBA00022490"/>
    </source>
</evidence>
<keyword evidence="3 5" id="KW-0853">WD repeat</keyword>
<keyword evidence="4" id="KW-0677">Repeat</keyword>
<evidence type="ECO:0000313" key="7">
    <source>
        <dbReference type="Proteomes" id="UP000193411"/>
    </source>
</evidence>
<dbReference type="STRING" id="765915.A0A1Y2HD84"/>
<dbReference type="GO" id="GO:0045504">
    <property type="term" value="F:dynein heavy chain binding"/>
    <property type="evidence" value="ECO:0007669"/>
    <property type="project" value="TreeGrafter"/>
</dbReference>
<evidence type="ECO:0000313" key="6">
    <source>
        <dbReference type="EMBL" id="ORZ32529.1"/>
    </source>
</evidence>
<evidence type="ECO:0000256" key="3">
    <source>
        <dbReference type="ARBA" id="ARBA00022574"/>
    </source>
</evidence>
<dbReference type="GO" id="GO:0005868">
    <property type="term" value="C:cytoplasmic dynein complex"/>
    <property type="evidence" value="ECO:0007669"/>
    <property type="project" value="TreeGrafter"/>
</dbReference>
<keyword evidence="7" id="KW-1185">Reference proteome</keyword>
<proteinExistence type="predicted"/>
<dbReference type="SMART" id="SM00320">
    <property type="entry name" value="WD40"/>
    <property type="match status" value="6"/>
</dbReference>
<dbReference type="InterPro" id="IPR015943">
    <property type="entry name" value="WD40/YVTN_repeat-like_dom_sf"/>
</dbReference>
<name>A0A1Y2HD84_9FUNG</name>
<evidence type="ECO:0000256" key="1">
    <source>
        <dbReference type="ARBA" id="ARBA00004496"/>
    </source>
</evidence>
<accession>A0A1Y2HD84</accession>
<dbReference type="InterPro" id="IPR036322">
    <property type="entry name" value="WD40_repeat_dom_sf"/>
</dbReference>
<dbReference type="PROSITE" id="PS50082">
    <property type="entry name" value="WD_REPEATS_2"/>
    <property type="match status" value="1"/>
</dbReference>
<evidence type="ECO:0000256" key="5">
    <source>
        <dbReference type="PROSITE-ProRule" id="PRU00221"/>
    </source>
</evidence>
<organism evidence="6 7">
    <name type="scientific">Catenaria anguillulae PL171</name>
    <dbReference type="NCBI Taxonomy" id="765915"/>
    <lineage>
        <taxon>Eukaryota</taxon>
        <taxon>Fungi</taxon>
        <taxon>Fungi incertae sedis</taxon>
        <taxon>Blastocladiomycota</taxon>
        <taxon>Blastocladiomycetes</taxon>
        <taxon>Blastocladiales</taxon>
        <taxon>Catenariaceae</taxon>
        <taxon>Catenaria</taxon>
    </lineage>
</organism>
<dbReference type="GO" id="GO:0005737">
    <property type="term" value="C:cytoplasm"/>
    <property type="evidence" value="ECO:0007669"/>
    <property type="project" value="UniProtKB-SubCell"/>
</dbReference>
<dbReference type="GO" id="GO:0010970">
    <property type="term" value="P:transport along microtubule"/>
    <property type="evidence" value="ECO:0007669"/>
    <property type="project" value="TreeGrafter"/>
</dbReference>
<dbReference type="Gene3D" id="2.130.10.10">
    <property type="entry name" value="YVTN repeat-like/Quinoprotein amine dehydrogenase"/>
    <property type="match status" value="2"/>
</dbReference>
<keyword evidence="2" id="KW-0963">Cytoplasm</keyword>
<dbReference type="PANTHER" id="PTHR12442:SF22">
    <property type="entry name" value="CYTOPLASMIC DYNEIN 1 INTERMEDIATE CHAIN-RELATED"/>
    <property type="match status" value="1"/>
</dbReference>
<dbReference type="PROSITE" id="PS50294">
    <property type="entry name" value="WD_REPEATS_REGION"/>
    <property type="match status" value="1"/>
</dbReference>
<feature type="repeat" description="WD" evidence="5">
    <location>
        <begin position="363"/>
        <end position="409"/>
    </location>
</feature>
<dbReference type="InterPro" id="IPR050687">
    <property type="entry name" value="Dynein_IC"/>
</dbReference>
<sequence length="558" mass="61050">MDRFASQERVLYSKEMQTDDIEIQTQDDHDFPLHSRERAASASTNAAATSTSQIADLAQAETASAPAPVTLTEDDIRQLISSTEFSSFVDSSSRLMEKALTVAEQFDFLRDYTIDSERTGGETDLAPAKFVTTFNHDQFTKGRTISSLSWNPRFPELFAAAYTKSVLPTTESDGLVLVWNLLMPTRPEFVLTCQSEVRTIRFSDFHPHLIIGGTYSGQVALWDTRSKSRNPVLKTPLSASGHTHPVTCCALVGTEHAHQLLTSASDGTICTWQLDMLAQPQEILELNIPPAFALMSREASNSRSNLIAFPSVAASAPGEVGLTCFALPPNETASLWIGTEHGTVYHVSRYDRATSKAGVVDHYAGHSAPVTALAFHSDHAGSFSDLFLTCSMDWTIKLWRIRKAGAATATAPTALSTSTTVPISGTLSSTSMNAPVAPLFSFLDVGDYVFDVAWSPVHPAVFASVDGSGHLDLWNLNQDTELYVSRIRVAHRALNKVSFSKDGRRLLVGSADGQVYQYDLADHFLPHDDDWIKFQQALVEMEALENERRSAHGSAAAW</sequence>
<comment type="caution">
    <text evidence="6">The sequence shown here is derived from an EMBL/GenBank/DDBJ whole genome shotgun (WGS) entry which is preliminary data.</text>
</comment>
<evidence type="ECO:0000256" key="4">
    <source>
        <dbReference type="ARBA" id="ARBA00022737"/>
    </source>
</evidence>
<dbReference type="OrthoDB" id="366230at2759"/>
<dbReference type="EMBL" id="MCFL01000045">
    <property type="protein sequence ID" value="ORZ32529.1"/>
    <property type="molecule type" value="Genomic_DNA"/>
</dbReference>
<reference evidence="6 7" key="1">
    <citation type="submission" date="2016-07" db="EMBL/GenBank/DDBJ databases">
        <title>Pervasive Adenine N6-methylation of Active Genes in Fungi.</title>
        <authorList>
            <consortium name="DOE Joint Genome Institute"/>
            <person name="Mondo S.J."/>
            <person name="Dannebaum R.O."/>
            <person name="Kuo R.C."/>
            <person name="Labutti K."/>
            <person name="Haridas S."/>
            <person name="Kuo A."/>
            <person name="Salamov A."/>
            <person name="Ahrendt S.R."/>
            <person name="Lipzen A."/>
            <person name="Sullivan W."/>
            <person name="Andreopoulos W.B."/>
            <person name="Clum A."/>
            <person name="Lindquist E."/>
            <person name="Daum C."/>
            <person name="Ramamoorthy G.K."/>
            <person name="Gryganskyi A."/>
            <person name="Culley D."/>
            <person name="Magnuson J.K."/>
            <person name="James T.Y."/>
            <person name="O'Malley M.A."/>
            <person name="Stajich J.E."/>
            <person name="Spatafora J.W."/>
            <person name="Visel A."/>
            <person name="Grigoriev I.V."/>
        </authorList>
    </citation>
    <scope>NUCLEOTIDE SEQUENCE [LARGE SCALE GENOMIC DNA]</scope>
    <source>
        <strain evidence="6 7">PL171</strain>
    </source>
</reference>
<dbReference type="SUPFAM" id="SSF50978">
    <property type="entry name" value="WD40 repeat-like"/>
    <property type="match status" value="1"/>
</dbReference>
<dbReference type="AlphaFoldDB" id="A0A1Y2HD84"/>
<dbReference type="Pfam" id="PF00400">
    <property type="entry name" value="WD40"/>
    <property type="match status" value="3"/>
</dbReference>
<protein>
    <submittedName>
        <fullName evidence="6">WD40-repeat-containing domain protein</fullName>
    </submittedName>
</protein>
<dbReference type="InterPro" id="IPR001680">
    <property type="entry name" value="WD40_rpt"/>
</dbReference>
<dbReference type="Proteomes" id="UP000193411">
    <property type="component" value="Unassembled WGS sequence"/>
</dbReference>
<gene>
    <name evidence="6" type="ORF">BCR44DRAFT_391355</name>
</gene>
<dbReference type="PANTHER" id="PTHR12442">
    <property type="entry name" value="DYNEIN INTERMEDIATE CHAIN"/>
    <property type="match status" value="1"/>
</dbReference>
<feature type="non-terminal residue" evidence="6">
    <location>
        <position position="558"/>
    </location>
</feature>
<comment type="subcellular location">
    <subcellularLocation>
        <location evidence="1">Cytoplasm</location>
    </subcellularLocation>
</comment>